<feature type="compositionally biased region" description="Basic and acidic residues" evidence="1">
    <location>
        <begin position="1"/>
        <end position="10"/>
    </location>
</feature>
<protein>
    <submittedName>
        <fullName evidence="2">Uncharacterized protein</fullName>
    </submittedName>
</protein>
<evidence type="ECO:0000313" key="2">
    <source>
        <dbReference type="EMBL" id="MFC6640719.1"/>
    </source>
</evidence>
<proteinExistence type="predicted"/>
<gene>
    <name evidence="2" type="ORF">ACFQAU_02255</name>
</gene>
<dbReference type="RefSeq" id="WP_260012257.1">
    <property type="nucleotide sequence ID" value="NZ_JBHSWA010000001.1"/>
</dbReference>
<accession>A0ABW1YUL4</accession>
<name>A0ABW1YUL4_9RHOB</name>
<sequence length="50" mass="5357">MAPCDHDAPAFRDGQANRAQPSSPDRTRTDAQPRHLAPGALAFAPHADHI</sequence>
<organism evidence="2 3">
    <name type="scientific">Sulfitobacter profundi</name>
    <dbReference type="NCBI Taxonomy" id="2679961"/>
    <lineage>
        <taxon>Bacteria</taxon>
        <taxon>Pseudomonadati</taxon>
        <taxon>Pseudomonadota</taxon>
        <taxon>Alphaproteobacteria</taxon>
        <taxon>Rhodobacterales</taxon>
        <taxon>Roseobacteraceae</taxon>
        <taxon>Sulfitobacter</taxon>
    </lineage>
</organism>
<dbReference type="EMBL" id="JBHSWA010000001">
    <property type="protein sequence ID" value="MFC6640719.1"/>
    <property type="molecule type" value="Genomic_DNA"/>
</dbReference>
<evidence type="ECO:0000313" key="3">
    <source>
        <dbReference type="Proteomes" id="UP001596403"/>
    </source>
</evidence>
<feature type="region of interest" description="Disordered" evidence="1">
    <location>
        <begin position="1"/>
        <end position="50"/>
    </location>
</feature>
<dbReference type="Proteomes" id="UP001596403">
    <property type="component" value="Unassembled WGS sequence"/>
</dbReference>
<comment type="caution">
    <text evidence="2">The sequence shown here is derived from an EMBL/GenBank/DDBJ whole genome shotgun (WGS) entry which is preliminary data.</text>
</comment>
<evidence type="ECO:0000256" key="1">
    <source>
        <dbReference type="SAM" id="MobiDB-lite"/>
    </source>
</evidence>
<keyword evidence="3" id="KW-1185">Reference proteome</keyword>
<reference evidence="3" key="1">
    <citation type="journal article" date="2019" name="Int. J. Syst. Evol. Microbiol.">
        <title>The Global Catalogue of Microorganisms (GCM) 10K type strain sequencing project: providing services to taxonomists for standard genome sequencing and annotation.</title>
        <authorList>
            <consortium name="The Broad Institute Genomics Platform"/>
            <consortium name="The Broad Institute Genome Sequencing Center for Infectious Disease"/>
            <person name="Wu L."/>
            <person name="Ma J."/>
        </authorList>
    </citation>
    <scope>NUCLEOTIDE SEQUENCE [LARGE SCALE GENOMIC DNA]</scope>
    <source>
        <strain evidence="3">NBRC 111368</strain>
    </source>
</reference>